<evidence type="ECO:0000256" key="3">
    <source>
        <dbReference type="ARBA" id="ARBA00022448"/>
    </source>
</evidence>
<organism evidence="17 18">
    <name type="scientific">Candidatus Coatesbacteria bacterium RBG_13_66_14</name>
    <dbReference type="NCBI Taxonomy" id="1817816"/>
    <lineage>
        <taxon>Bacteria</taxon>
        <taxon>Candidatus Coatesiibacteriota</taxon>
    </lineage>
</organism>
<keyword evidence="5" id="KW-0762">Sugar transport</keyword>
<dbReference type="GO" id="GO:0006811">
    <property type="term" value="P:monoatomic ion transport"/>
    <property type="evidence" value="ECO:0007669"/>
    <property type="project" value="UniProtKB-KW"/>
</dbReference>
<evidence type="ECO:0000259" key="16">
    <source>
        <dbReference type="Pfam" id="PF22461"/>
    </source>
</evidence>
<dbReference type="PANTHER" id="PTHR33619">
    <property type="entry name" value="POLYSACCHARIDE EXPORT PROTEIN GFCE-RELATED"/>
    <property type="match status" value="1"/>
</dbReference>
<evidence type="ECO:0000256" key="7">
    <source>
        <dbReference type="ARBA" id="ARBA00022729"/>
    </source>
</evidence>
<keyword evidence="11" id="KW-0472">Membrane</keyword>
<evidence type="ECO:0000313" key="17">
    <source>
        <dbReference type="EMBL" id="OGD78342.1"/>
    </source>
</evidence>
<dbReference type="GO" id="GO:0046930">
    <property type="term" value="C:pore complex"/>
    <property type="evidence" value="ECO:0007669"/>
    <property type="project" value="UniProtKB-KW"/>
</dbReference>
<evidence type="ECO:0000256" key="14">
    <source>
        <dbReference type="ARBA" id="ARBA00023288"/>
    </source>
</evidence>
<dbReference type="EMBL" id="MFAF01000040">
    <property type="protein sequence ID" value="OGD78342.1"/>
    <property type="molecule type" value="Genomic_DNA"/>
</dbReference>
<evidence type="ECO:0000256" key="8">
    <source>
        <dbReference type="ARBA" id="ARBA00023047"/>
    </source>
</evidence>
<keyword evidence="12" id="KW-0564">Palmitate</keyword>
<protein>
    <recommendedName>
        <fullName evidence="19">Soluble ligand binding domain-containing protein</fullName>
    </recommendedName>
</protein>
<dbReference type="AlphaFoldDB" id="A0A1F5FFN2"/>
<evidence type="ECO:0000256" key="11">
    <source>
        <dbReference type="ARBA" id="ARBA00023136"/>
    </source>
</evidence>
<keyword evidence="9" id="KW-0406">Ion transport</keyword>
<keyword evidence="3" id="KW-0813">Transport</keyword>
<dbReference type="Pfam" id="PF02563">
    <property type="entry name" value="Poly_export"/>
    <property type="match status" value="1"/>
</dbReference>
<dbReference type="GO" id="GO:0015159">
    <property type="term" value="F:polysaccharide transmembrane transporter activity"/>
    <property type="evidence" value="ECO:0007669"/>
    <property type="project" value="InterPro"/>
</dbReference>
<evidence type="ECO:0000259" key="15">
    <source>
        <dbReference type="Pfam" id="PF02563"/>
    </source>
</evidence>
<evidence type="ECO:0000256" key="4">
    <source>
        <dbReference type="ARBA" id="ARBA00022452"/>
    </source>
</evidence>
<dbReference type="Pfam" id="PF22461">
    <property type="entry name" value="SLBB_2"/>
    <property type="match status" value="1"/>
</dbReference>
<dbReference type="PANTHER" id="PTHR33619:SF3">
    <property type="entry name" value="POLYSACCHARIDE EXPORT PROTEIN GFCE-RELATED"/>
    <property type="match status" value="1"/>
</dbReference>
<evidence type="ECO:0000256" key="2">
    <source>
        <dbReference type="ARBA" id="ARBA00009450"/>
    </source>
</evidence>
<evidence type="ECO:0000256" key="13">
    <source>
        <dbReference type="ARBA" id="ARBA00023237"/>
    </source>
</evidence>
<gene>
    <name evidence="17" type="ORF">A2Y64_04235</name>
</gene>
<proteinExistence type="inferred from homology"/>
<name>A0A1F5FFN2_9BACT</name>
<keyword evidence="13" id="KW-0998">Cell outer membrane</keyword>
<evidence type="ECO:0000256" key="9">
    <source>
        <dbReference type="ARBA" id="ARBA00023065"/>
    </source>
</evidence>
<sequence>MFRRITLLFILPCTVAAGEQFTLAPGDRFEVSVYGEVASELNPTPPFSRVYQVDPDGNIQVHFLGSICVEGKSLDEVRQLFNDLLSSYLVTPDVIVNLRFLVPRYVYVLGYVVGQGRLPVGIRDTVLDCIARSGGELYDARLDAVKVIRGGLSNPEIINVDLYAVIHEGDFSQNITVQTGDIIYVPKTALYEWNEILSRIFPSLSLVERGLEVMIDYETVYE</sequence>
<keyword evidence="10" id="KW-0626">Porin</keyword>
<evidence type="ECO:0000256" key="12">
    <source>
        <dbReference type="ARBA" id="ARBA00023139"/>
    </source>
</evidence>
<keyword evidence="7" id="KW-0732">Signal</keyword>
<dbReference type="Gene3D" id="3.30.1950.10">
    <property type="entry name" value="wza like domain"/>
    <property type="match status" value="1"/>
</dbReference>
<keyword evidence="6" id="KW-0812">Transmembrane</keyword>
<dbReference type="STRING" id="1817816.A2Y64_04235"/>
<evidence type="ECO:0008006" key="19">
    <source>
        <dbReference type="Google" id="ProtNLM"/>
    </source>
</evidence>
<evidence type="ECO:0000313" key="18">
    <source>
        <dbReference type="Proteomes" id="UP000177187"/>
    </source>
</evidence>
<evidence type="ECO:0000256" key="6">
    <source>
        <dbReference type="ARBA" id="ARBA00022692"/>
    </source>
</evidence>
<dbReference type="Gene3D" id="3.10.560.10">
    <property type="entry name" value="Outer membrane lipoprotein wza domain like"/>
    <property type="match status" value="1"/>
</dbReference>
<dbReference type="InterPro" id="IPR003715">
    <property type="entry name" value="Poly_export_N"/>
</dbReference>
<dbReference type="GO" id="GO:0009279">
    <property type="term" value="C:cell outer membrane"/>
    <property type="evidence" value="ECO:0007669"/>
    <property type="project" value="UniProtKB-SubCell"/>
</dbReference>
<keyword evidence="14" id="KW-0449">Lipoprotein</keyword>
<keyword evidence="8" id="KW-0625">Polysaccharide transport</keyword>
<keyword evidence="4" id="KW-1134">Transmembrane beta strand</keyword>
<dbReference type="InterPro" id="IPR054765">
    <property type="entry name" value="SLBB_dom"/>
</dbReference>
<evidence type="ECO:0000256" key="10">
    <source>
        <dbReference type="ARBA" id="ARBA00023114"/>
    </source>
</evidence>
<comment type="subcellular location">
    <subcellularLocation>
        <location evidence="1">Cell outer membrane</location>
        <topology evidence="1">Multi-pass membrane protein</topology>
    </subcellularLocation>
</comment>
<evidence type="ECO:0000256" key="1">
    <source>
        <dbReference type="ARBA" id="ARBA00004571"/>
    </source>
</evidence>
<feature type="domain" description="SLBB" evidence="16">
    <location>
        <begin position="106"/>
        <end position="185"/>
    </location>
</feature>
<reference evidence="17 18" key="1">
    <citation type="journal article" date="2016" name="Nat. Commun.">
        <title>Thousands of microbial genomes shed light on interconnected biogeochemical processes in an aquifer system.</title>
        <authorList>
            <person name="Anantharaman K."/>
            <person name="Brown C.T."/>
            <person name="Hug L.A."/>
            <person name="Sharon I."/>
            <person name="Castelle C.J."/>
            <person name="Probst A.J."/>
            <person name="Thomas B.C."/>
            <person name="Singh A."/>
            <person name="Wilkins M.J."/>
            <person name="Karaoz U."/>
            <person name="Brodie E.L."/>
            <person name="Williams K.H."/>
            <person name="Hubbard S.S."/>
            <person name="Banfield J.F."/>
        </authorList>
    </citation>
    <scope>NUCLEOTIDE SEQUENCE [LARGE SCALE GENOMIC DNA]</scope>
</reference>
<comment type="similarity">
    <text evidence="2">Belongs to the BexD/CtrA/VexA family.</text>
</comment>
<dbReference type="Proteomes" id="UP000177187">
    <property type="component" value="Unassembled WGS sequence"/>
</dbReference>
<dbReference type="GO" id="GO:0015288">
    <property type="term" value="F:porin activity"/>
    <property type="evidence" value="ECO:0007669"/>
    <property type="project" value="UniProtKB-KW"/>
</dbReference>
<feature type="domain" description="Polysaccharide export protein N-terminal" evidence="15">
    <location>
        <begin position="17"/>
        <end position="98"/>
    </location>
</feature>
<dbReference type="InterPro" id="IPR049712">
    <property type="entry name" value="Poly_export"/>
</dbReference>
<accession>A0A1F5FFN2</accession>
<comment type="caution">
    <text evidence="17">The sequence shown here is derived from an EMBL/GenBank/DDBJ whole genome shotgun (WGS) entry which is preliminary data.</text>
</comment>
<evidence type="ECO:0000256" key="5">
    <source>
        <dbReference type="ARBA" id="ARBA00022597"/>
    </source>
</evidence>